<evidence type="ECO:0000313" key="6">
    <source>
        <dbReference type="EMBL" id="OZJ04995.1"/>
    </source>
</evidence>
<proteinExistence type="inferred from homology"/>
<dbReference type="Gene3D" id="3.40.309.10">
    <property type="entry name" value="Aldehyde Dehydrogenase, Chain A, domain 2"/>
    <property type="match status" value="1"/>
</dbReference>
<dbReference type="FunFam" id="3.40.309.10:FF:000012">
    <property type="entry name" value="Betaine aldehyde dehydrogenase"/>
    <property type="match status" value="1"/>
</dbReference>
<comment type="similarity">
    <text evidence="1 4">Belongs to the aldehyde dehydrogenase family.</text>
</comment>
<dbReference type="InterPro" id="IPR029510">
    <property type="entry name" value="Ald_DH_CS_GLU"/>
</dbReference>
<dbReference type="PANTHER" id="PTHR11699">
    <property type="entry name" value="ALDEHYDE DEHYDROGENASE-RELATED"/>
    <property type="match status" value="1"/>
</dbReference>
<keyword evidence="2 4" id="KW-0560">Oxidoreductase</keyword>
<sequence length="507" mass="54996">MVLFRLAHNRRPLARYAHNLASLRTPKGHVQVPTGLFIGNEFVRSRQGSVLPVINPATEESMLQVEAAQEEDVNDAVQAATDALDGLWSKLKPSERARLLFNLSELIQDHAQELACLESLDSGKPFHTVMESDLGDTLDCFRYFAGWADKIQGRSGGPYDNAYTTYTRHEPIGVIGAIIPWNYPLMMMAWKLGPSLACGNTVVIKPSEHTALSALKLGELIRKAGFPSGVVNIVPGLGASAGRVISHHPHIAKVTFTGSTKSGKNIIRASADPIKKLSLELGGKSPHIVFADAKLDEAVEWAFQGVFANAGQSCSAGSRIYVQSSVHDEFLSKLIKRVKSVVLGCPFEPKTTQGPQISEAQMKSILNHIERAQKQGAKIETGGRRRQGVGYYMEPTVLSGCRQDMDIVHEEVFGPVVSVSSFGTLEEAIRLANDTQYGLGSGVHTQSISTAMACIDKIKAGNVWVNCYDVLQTGTCFGGFKQSGIGKELGEYALADYTNIKQVVIKT</sequence>
<reference evidence="6 7" key="1">
    <citation type="journal article" date="2017" name="Mycologia">
        <title>Bifiguratus adelaidae, gen. et sp. nov., a new member of Mucoromycotina in endophytic and soil-dwelling habitats.</title>
        <authorList>
            <person name="Torres-Cruz T.J."/>
            <person name="Billingsley Tobias T.L."/>
            <person name="Almatruk M."/>
            <person name="Hesse C."/>
            <person name="Kuske C.R."/>
            <person name="Desiro A."/>
            <person name="Benucci G.M."/>
            <person name="Bonito G."/>
            <person name="Stajich J.E."/>
            <person name="Dunlap C."/>
            <person name="Arnold A.E."/>
            <person name="Porras-Alfaro A."/>
        </authorList>
    </citation>
    <scope>NUCLEOTIDE SEQUENCE [LARGE SCALE GENOMIC DNA]</scope>
    <source>
        <strain evidence="6 7">AZ0501</strain>
    </source>
</reference>
<dbReference type="AlphaFoldDB" id="A0A261Y311"/>
<accession>A0A261Y311</accession>
<evidence type="ECO:0000256" key="3">
    <source>
        <dbReference type="PROSITE-ProRule" id="PRU10007"/>
    </source>
</evidence>
<dbReference type="InterPro" id="IPR016161">
    <property type="entry name" value="Ald_DH/histidinol_DH"/>
</dbReference>
<keyword evidence="7" id="KW-1185">Reference proteome</keyword>
<gene>
    <name evidence="6" type="ORF">BZG36_02113</name>
</gene>
<comment type="caution">
    <text evidence="6">The sequence shown here is derived from an EMBL/GenBank/DDBJ whole genome shotgun (WGS) entry which is preliminary data.</text>
</comment>
<dbReference type="EMBL" id="MVBO01000024">
    <property type="protein sequence ID" value="OZJ04995.1"/>
    <property type="molecule type" value="Genomic_DNA"/>
</dbReference>
<evidence type="ECO:0000313" key="7">
    <source>
        <dbReference type="Proteomes" id="UP000242875"/>
    </source>
</evidence>
<dbReference type="InterPro" id="IPR016160">
    <property type="entry name" value="Ald_DH_CS_CYS"/>
</dbReference>
<dbReference type="InterPro" id="IPR015590">
    <property type="entry name" value="Aldehyde_DH_dom"/>
</dbReference>
<dbReference type="FunFam" id="3.40.605.10:FF:000026">
    <property type="entry name" value="Aldehyde dehydrogenase, putative"/>
    <property type="match status" value="1"/>
</dbReference>
<dbReference type="PROSITE" id="PS00687">
    <property type="entry name" value="ALDEHYDE_DEHYDR_GLU"/>
    <property type="match status" value="1"/>
</dbReference>
<dbReference type="Gene3D" id="3.40.605.10">
    <property type="entry name" value="Aldehyde Dehydrogenase, Chain A, domain 1"/>
    <property type="match status" value="1"/>
</dbReference>
<dbReference type="Pfam" id="PF00171">
    <property type="entry name" value="Aldedh"/>
    <property type="match status" value="1"/>
</dbReference>
<evidence type="ECO:0000259" key="5">
    <source>
        <dbReference type="Pfam" id="PF00171"/>
    </source>
</evidence>
<name>A0A261Y311_9FUNG</name>
<organism evidence="6 7">
    <name type="scientific">Bifiguratus adelaidae</name>
    <dbReference type="NCBI Taxonomy" id="1938954"/>
    <lineage>
        <taxon>Eukaryota</taxon>
        <taxon>Fungi</taxon>
        <taxon>Fungi incertae sedis</taxon>
        <taxon>Mucoromycota</taxon>
        <taxon>Mucoromycotina</taxon>
        <taxon>Endogonomycetes</taxon>
        <taxon>Endogonales</taxon>
        <taxon>Endogonales incertae sedis</taxon>
        <taxon>Bifiguratus</taxon>
    </lineage>
</organism>
<dbReference type="Proteomes" id="UP000242875">
    <property type="component" value="Unassembled WGS sequence"/>
</dbReference>
<dbReference type="InterPro" id="IPR016163">
    <property type="entry name" value="Ald_DH_C"/>
</dbReference>
<dbReference type="GO" id="GO:0004030">
    <property type="term" value="F:aldehyde dehydrogenase [NAD(P)+] activity"/>
    <property type="evidence" value="ECO:0007669"/>
    <property type="project" value="UniProtKB-ARBA"/>
</dbReference>
<dbReference type="OrthoDB" id="310895at2759"/>
<dbReference type="FunFam" id="3.40.605.10:FF:000001">
    <property type="entry name" value="Aldehyde dehydrogenase 1"/>
    <property type="match status" value="1"/>
</dbReference>
<dbReference type="SUPFAM" id="SSF53720">
    <property type="entry name" value="ALDH-like"/>
    <property type="match status" value="1"/>
</dbReference>
<evidence type="ECO:0000256" key="2">
    <source>
        <dbReference type="ARBA" id="ARBA00023002"/>
    </source>
</evidence>
<feature type="active site" evidence="3">
    <location>
        <position position="280"/>
    </location>
</feature>
<evidence type="ECO:0000256" key="1">
    <source>
        <dbReference type="ARBA" id="ARBA00009986"/>
    </source>
</evidence>
<dbReference type="PROSITE" id="PS00070">
    <property type="entry name" value="ALDEHYDE_DEHYDR_CYS"/>
    <property type="match status" value="1"/>
</dbReference>
<evidence type="ECO:0000256" key="4">
    <source>
        <dbReference type="RuleBase" id="RU003345"/>
    </source>
</evidence>
<protein>
    <recommendedName>
        <fullName evidence="5">Aldehyde dehydrogenase domain-containing protein</fullName>
    </recommendedName>
</protein>
<feature type="domain" description="Aldehyde dehydrogenase" evidence="5">
    <location>
        <begin position="43"/>
        <end position="503"/>
    </location>
</feature>
<dbReference type="InterPro" id="IPR016162">
    <property type="entry name" value="Ald_DH_N"/>
</dbReference>